<reference evidence="8 9" key="1">
    <citation type="submission" date="2016-08" db="EMBL/GenBank/DDBJ databases">
        <authorList>
            <person name="Seilhamer J.J."/>
        </authorList>
    </citation>
    <scope>NUCLEOTIDE SEQUENCE [LARGE SCALE GENOMIC DNA]</scope>
    <source>
        <strain evidence="8">Buetzberg</strain>
    </source>
</reference>
<sequence>MEYFWGRRFVALIFDGIILTLMMWILSSMIYPLIVATSTFTVLNYWIVPTALLIIAYFTYMEGKNGTTLGKSVMNLQVKASNGEMTYKTAFVRNLSKILWVPLLLDMFLGYLFGDSNDRFLGQVSNTQVFKVEELDTSQENAEESAS</sequence>
<dbReference type="InterPro" id="IPR010432">
    <property type="entry name" value="RDD"/>
</dbReference>
<dbReference type="KEGG" id="mcub:MCBB_0489"/>
<dbReference type="InterPro" id="IPR051791">
    <property type="entry name" value="Pra-immunoreactive"/>
</dbReference>
<feature type="transmembrane region" description="Helical" evidence="6">
    <location>
        <begin position="12"/>
        <end position="31"/>
    </location>
</feature>
<name>A0A1D3L0E9_9EURY</name>
<evidence type="ECO:0000256" key="4">
    <source>
        <dbReference type="ARBA" id="ARBA00022989"/>
    </source>
</evidence>
<evidence type="ECO:0000256" key="3">
    <source>
        <dbReference type="ARBA" id="ARBA00022692"/>
    </source>
</evidence>
<organism evidence="8 9">
    <name type="scientific">Methanobacterium congolense</name>
    <dbReference type="NCBI Taxonomy" id="118062"/>
    <lineage>
        <taxon>Archaea</taxon>
        <taxon>Methanobacteriati</taxon>
        <taxon>Methanobacteriota</taxon>
        <taxon>Methanomada group</taxon>
        <taxon>Methanobacteria</taxon>
        <taxon>Methanobacteriales</taxon>
        <taxon>Methanobacteriaceae</taxon>
        <taxon>Methanobacterium</taxon>
    </lineage>
</organism>
<evidence type="ECO:0000259" key="7">
    <source>
        <dbReference type="Pfam" id="PF06271"/>
    </source>
</evidence>
<dbReference type="PANTHER" id="PTHR36115">
    <property type="entry name" value="PROLINE-RICH ANTIGEN HOMOLOG-RELATED"/>
    <property type="match status" value="1"/>
</dbReference>
<dbReference type="OrthoDB" id="77200at2157"/>
<evidence type="ECO:0000313" key="8">
    <source>
        <dbReference type="EMBL" id="SCG85065.1"/>
    </source>
</evidence>
<keyword evidence="4 6" id="KW-1133">Transmembrane helix</keyword>
<evidence type="ECO:0000256" key="6">
    <source>
        <dbReference type="SAM" id="Phobius"/>
    </source>
</evidence>
<evidence type="ECO:0000256" key="5">
    <source>
        <dbReference type="ARBA" id="ARBA00023136"/>
    </source>
</evidence>
<dbReference type="PANTHER" id="PTHR36115:SF4">
    <property type="entry name" value="MEMBRANE PROTEIN"/>
    <property type="match status" value="1"/>
</dbReference>
<gene>
    <name evidence="8" type="ORF">MCBB_0489</name>
</gene>
<dbReference type="AlphaFoldDB" id="A0A1D3L0E9"/>
<keyword evidence="2" id="KW-1003">Cell membrane</keyword>
<accession>A0A1D3L0E9</accession>
<proteinExistence type="predicted"/>
<dbReference type="Pfam" id="PF06271">
    <property type="entry name" value="RDD"/>
    <property type="match status" value="1"/>
</dbReference>
<feature type="transmembrane region" description="Helical" evidence="6">
    <location>
        <begin position="98"/>
        <end position="114"/>
    </location>
</feature>
<dbReference type="GO" id="GO:0005886">
    <property type="term" value="C:plasma membrane"/>
    <property type="evidence" value="ECO:0007669"/>
    <property type="project" value="UniProtKB-SubCell"/>
</dbReference>
<dbReference type="EMBL" id="LT607756">
    <property type="protein sequence ID" value="SCG85065.1"/>
    <property type="molecule type" value="Genomic_DNA"/>
</dbReference>
<feature type="domain" description="RDD" evidence="7">
    <location>
        <begin position="5"/>
        <end position="113"/>
    </location>
</feature>
<comment type="subcellular location">
    <subcellularLocation>
        <location evidence="1">Cell membrane</location>
        <topology evidence="1">Multi-pass membrane protein</topology>
    </subcellularLocation>
</comment>
<keyword evidence="3 6" id="KW-0812">Transmembrane</keyword>
<dbReference type="GeneID" id="30411349"/>
<dbReference type="Proteomes" id="UP000094707">
    <property type="component" value="Chromosome I"/>
</dbReference>
<dbReference type="RefSeq" id="WP_071906243.1">
    <property type="nucleotide sequence ID" value="NZ_LT607756.1"/>
</dbReference>
<protein>
    <submittedName>
        <fullName evidence="8">RDD domain containing protein</fullName>
    </submittedName>
</protein>
<keyword evidence="9" id="KW-1185">Reference proteome</keyword>
<feature type="transmembrane region" description="Helical" evidence="6">
    <location>
        <begin position="43"/>
        <end position="61"/>
    </location>
</feature>
<evidence type="ECO:0000256" key="1">
    <source>
        <dbReference type="ARBA" id="ARBA00004651"/>
    </source>
</evidence>
<evidence type="ECO:0000256" key="2">
    <source>
        <dbReference type="ARBA" id="ARBA00022475"/>
    </source>
</evidence>
<evidence type="ECO:0000313" key="9">
    <source>
        <dbReference type="Proteomes" id="UP000094707"/>
    </source>
</evidence>
<keyword evidence="5 6" id="KW-0472">Membrane</keyword>